<feature type="compositionally biased region" description="Basic and acidic residues" evidence="2">
    <location>
        <begin position="1036"/>
        <end position="1048"/>
    </location>
</feature>
<dbReference type="PANTHER" id="PTHR22774:SF17">
    <property type="entry name" value="BRIDGE-LIKE LIPID TRANSFER PROTEIN FAMILY MEMBER 3B"/>
    <property type="match status" value="1"/>
</dbReference>
<dbReference type="InterPro" id="IPR026728">
    <property type="entry name" value="BLTP3A/B"/>
</dbReference>
<dbReference type="Proteomes" id="UP000694559">
    <property type="component" value="Unplaced"/>
</dbReference>
<dbReference type="OrthoDB" id="43807at2759"/>
<evidence type="ECO:0000313" key="4">
    <source>
        <dbReference type="Proteomes" id="UP000694559"/>
    </source>
</evidence>
<dbReference type="GO" id="GO:0005769">
    <property type="term" value="C:early endosome"/>
    <property type="evidence" value="ECO:0007669"/>
    <property type="project" value="Ensembl"/>
</dbReference>
<keyword evidence="4" id="KW-1185">Reference proteome</keyword>
<proteinExistence type="predicted"/>
<reference evidence="3" key="2">
    <citation type="submission" date="2025-09" db="UniProtKB">
        <authorList>
            <consortium name="Ensembl"/>
        </authorList>
    </citation>
    <scope>IDENTIFICATION</scope>
</reference>
<dbReference type="Ensembl" id="ENSNNAT00000011798.1">
    <property type="protein sequence ID" value="ENSNNAP00000011282.1"/>
    <property type="gene ID" value="ENSNNAG00000007447.1"/>
</dbReference>
<dbReference type="PANTHER" id="PTHR22774">
    <property type="entry name" value="CHOREIN N-TERMINAL DOMAIN-CONTAINING PROTEIN"/>
    <property type="match status" value="1"/>
</dbReference>
<keyword evidence="1" id="KW-0175">Coiled coil</keyword>
<evidence type="ECO:0000256" key="1">
    <source>
        <dbReference type="SAM" id="Coils"/>
    </source>
</evidence>
<dbReference type="GO" id="GO:0120013">
    <property type="term" value="F:lipid transfer activity"/>
    <property type="evidence" value="ECO:0007669"/>
    <property type="project" value="Ensembl"/>
</dbReference>
<dbReference type="GO" id="GO:0062069">
    <property type="term" value="F:GARP complex binding"/>
    <property type="evidence" value="ECO:0007669"/>
    <property type="project" value="Ensembl"/>
</dbReference>
<feature type="compositionally biased region" description="Polar residues" evidence="2">
    <location>
        <begin position="268"/>
        <end position="288"/>
    </location>
</feature>
<gene>
    <name evidence="3" type="primary">BLTP3B</name>
</gene>
<feature type="region of interest" description="Disordered" evidence="2">
    <location>
        <begin position="261"/>
        <end position="288"/>
    </location>
</feature>
<dbReference type="OMA" id="STAEQCH"/>
<protein>
    <submittedName>
        <fullName evidence="3">Bridge-like lipid transfer protein family member 3B</fullName>
    </submittedName>
</protein>
<sequence length="1411" mass="159301">MFIFRFTKNLSPDKINLSTLKGEGQVTNIELDEEVLQNMLDLPTWLAINKVFCNKASIRIPWTKLKAHPICLSLDKVIMEMSTCDEPRAPNGPSPIATASGQSEYGFAEKVVEGISVSVNSIIIRIGAKAFNASFELSQLRIYSVNAKWEHDDLRFTRLQESQRGEVLTFKEINWQMIRIEADAIQSCQHEIMSAPVRLITNQSKIRIILKRRLKDCNVVASKLILILDDLLWVLTDSQLKAMVQYAKSLSEAIEKSAEQRKSLASEPMQSSMSSYNSQEMKTQQSSAASDQNDAIVRLFNDFDVKETSYHLAISHLDLHICDDIYTKEKDANRRVSGGAMQLSFSQLTIDYYPFHKADDSCSHWMHYSDATKTRSEWAEELLQEFKGNVELLKQAVKDHNLDSPVKSPFQESPQHIQIGKDQTSKGISKAFVSSQQPKEKLMSSPVVVRLADVNFYQVSTADQCRRSPKTLISCNKKSLYLPQEMPAIHIEFTEYYYPDGKDFPIPNANLYIQLNALQFTLDERSILWLNQFVLDMKQSLSQFMAMYKLTDNSKSEEHVDVRVDGLMIKLIIPSERKQNHRDDPYAISIQSSEMIATNTRHSAYCRHSDLEAAFQNFKDSTFFSRTFTEFPKSSDCFNLLHPIFERHAHEQDTKLHDIYKGIITPQLNKCALKTSAASDVWAVHFSQFWMDYEGMKSGKGRPISFVDSFPLTLWICQPMRCEQSHKEPFCNQDSLNILKSESCDLADRLQHKKHLKEYYSTEMEAFPSGSENLCSSKSTSGSQSAYVADIHVLLHIQKHVSMQINHYQYLFLLYLQESLALLLDNLRKDVETVTGNPAKEANVCIGILLKSADIALLLHPLVQGSMCNPPVLEQGGPGTSDLLPMENREAYESESKLVSTSTTQMNNLDINVVTNCGSLNANLNLLIDPVLKSNSDMNLPSESSFLNDAAEKLWRKMNEESNSGLFSRSDSEEICESLSDNSFPRELADMSNCREDNVKILMGKEEEKSGFSNNKSKAECSTVKVIETETDSVEQSEKFEDGKEKSNTAKMPAFQSSLSGKPKESCQSNLPAFSVSYKNMKKSPSQASLDTISTDSIFFEEHYLESDGSDSQSFLEKGTENENYGESSPDVLSAISECTQDMSVVVFKIFGINGEIDIRGEDTEVCLQINHVLPNQLGNISVRHYLCNRTAGSDPKCAAGPIKPTPEVRLRWESGPSALIHSLQSEKTGFLQCHVEDFTADFLTSSLMNIQRFLEDDMFAEVMPMNVKISNTKINIKDDSPRDSLSAPESVPVTVHIDLLTIERKDDGSFYITGRTFLPFPIFNTGSIQSRCSKELIKIKNFSSQSTQTSPEINTSQKFMALPIVIKEQLIEENECLKQELAKAKMALAEAHMEKDTLLHHIKKMNNEKC</sequence>
<organism evidence="3 4">
    <name type="scientific">Naja naja</name>
    <name type="common">Indian cobra</name>
    <dbReference type="NCBI Taxonomy" id="35670"/>
    <lineage>
        <taxon>Eukaryota</taxon>
        <taxon>Metazoa</taxon>
        <taxon>Chordata</taxon>
        <taxon>Craniata</taxon>
        <taxon>Vertebrata</taxon>
        <taxon>Euteleostomi</taxon>
        <taxon>Lepidosauria</taxon>
        <taxon>Squamata</taxon>
        <taxon>Bifurcata</taxon>
        <taxon>Unidentata</taxon>
        <taxon>Episquamata</taxon>
        <taxon>Toxicofera</taxon>
        <taxon>Serpentes</taxon>
        <taxon>Colubroidea</taxon>
        <taxon>Elapidae</taxon>
        <taxon>Elapinae</taxon>
        <taxon>Naja</taxon>
    </lineage>
</organism>
<evidence type="ECO:0000256" key="2">
    <source>
        <dbReference type="SAM" id="MobiDB-lite"/>
    </source>
</evidence>
<accession>A0A8C6X9X9</accession>
<dbReference type="Pfam" id="PF24917">
    <property type="entry name" value="BLTP3A_B"/>
    <property type="match status" value="1"/>
</dbReference>
<reference evidence="3" key="1">
    <citation type="submission" date="2025-08" db="UniProtKB">
        <authorList>
            <consortium name="Ensembl"/>
        </authorList>
    </citation>
    <scope>IDENTIFICATION</scope>
</reference>
<feature type="region of interest" description="Disordered" evidence="2">
    <location>
        <begin position="1110"/>
        <end position="1129"/>
    </location>
</feature>
<dbReference type="GO" id="GO:0005829">
    <property type="term" value="C:cytosol"/>
    <property type="evidence" value="ECO:0007669"/>
    <property type="project" value="Ensembl"/>
</dbReference>
<feature type="region of interest" description="Disordered" evidence="2">
    <location>
        <begin position="1030"/>
        <end position="1066"/>
    </location>
</feature>
<dbReference type="GO" id="GO:0042803">
    <property type="term" value="F:protein homodimerization activity"/>
    <property type="evidence" value="ECO:0007669"/>
    <property type="project" value="Ensembl"/>
</dbReference>
<evidence type="ECO:0000313" key="3">
    <source>
        <dbReference type="Ensembl" id="ENSNNAP00000011282.1"/>
    </source>
</evidence>
<dbReference type="GO" id="GO:0034498">
    <property type="term" value="P:early endosome to Golgi transport"/>
    <property type="evidence" value="ECO:0007669"/>
    <property type="project" value="Ensembl"/>
</dbReference>
<name>A0A8C6X9X9_NAJNA</name>
<dbReference type="GeneTree" id="ENSGT00600000084428"/>
<feature type="coiled-coil region" evidence="1">
    <location>
        <begin position="1368"/>
        <end position="1395"/>
    </location>
</feature>
<feature type="compositionally biased region" description="Polar residues" evidence="2">
    <location>
        <begin position="1055"/>
        <end position="1066"/>
    </location>
</feature>